<evidence type="ECO:0000313" key="4">
    <source>
        <dbReference type="Proteomes" id="UP000481852"/>
    </source>
</evidence>
<feature type="domain" description="VanZ-like" evidence="2">
    <location>
        <begin position="17"/>
        <end position="142"/>
    </location>
</feature>
<dbReference type="PANTHER" id="PTHR36834:SF1">
    <property type="entry name" value="INTEGRAL MEMBRANE PROTEIN"/>
    <property type="match status" value="1"/>
</dbReference>
<comment type="caution">
    <text evidence="3">The sequence shown here is derived from an EMBL/GenBank/DDBJ whole genome shotgun (WGS) entry which is preliminary data.</text>
</comment>
<protein>
    <submittedName>
        <fullName evidence="3">VanZ family protein</fullName>
    </submittedName>
</protein>
<evidence type="ECO:0000256" key="1">
    <source>
        <dbReference type="SAM" id="Phobius"/>
    </source>
</evidence>
<reference evidence="3 4" key="1">
    <citation type="submission" date="2019-08" db="EMBL/GenBank/DDBJ databases">
        <title>In-depth cultivation of the pig gut microbiome towards novel bacterial diversity and tailored functional studies.</title>
        <authorList>
            <person name="Wylensek D."/>
            <person name="Hitch T.C.A."/>
            <person name="Clavel T."/>
        </authorList>
    </citation>
    <scope>NUCLEOTIDE SEQUENCE [LARGE SCALE GENOMIC DNA]</scope>
    <source>
        <strain evidence="3 4">Oil+RF-744-WCA-WT-11</strain>
    </source>
</reference>
<feature type="transmembrane region" description="Helical" evidence="1">
    <location>
        <begin position="62"/>
        <end position="83"/>
    </location>
</feature>
<keyword evidence="1" id="KW-0472">Membrane</keyword>
<dbReference type="AlphaFoldDB" id="A0A6L5X6C5"/>
<keyword evidence="1" id="KW-0812">Transmembrane</keyword>
<dbReference type="InterPro" id="IPR006976">
    <property type="entry name" value="VanZ-like"/>
</dbReference>
<feature type="transmembrane region" description="Helical" evidence="1">
    <location>
        <begin position="12"/>
        <end position="31"/>
    </location>
</feature>
<organism evidence="3 4">
    <name type="scientific">Porcincola intestinalis</name>
    <dbReference type="NCBI Taxonomy" id="2606632"/>
    <lineage>
        <taxon>Bacteria</taxon>
        <taxon>Bacillati</taxon>
        <taxon>Bacillota</taxon>
        <taxon>Clostridia</taxon>
        <taxon>Lachnospirales</taxon>
        <taxon>Lachnospiraceae</taxon>
        <taxon>Porcincola</taxon>
    </lineage>
</organism>
<dbReference type="PANTHER" id="PTHR36834">
    <property type="entry name" value="MEMBRANE PROTEIN-RELATED"/>
    <property type="match status" value="1"/>
</dbReference>
<dbReference type="EMBL" id="VULZ01000004">
    <property type="protein sequence ID" value="MSS14506.1"/>
    <property type="molecule type" value="Genomic_DNA"/>
</dbReference>
<accession>A0A6L5X6C5</accession>
<dbReference type="Pfam" id="PF04892">
    <property type="entry name" value="VanZ"/>
    <property type="match status" value="1"/>
</dbReference>
<name>A0A6L5X6C5_9FIRM</name>
<feature type="transmembrane region" description="Helical" evidence="1">
    <location>
        <begin position="95"/>
        <end position="114"/>
    </location>
</feature>
<keyword evidence="1" id="KW-1133">Transmembrane helix</keyword>
<proteinExistence type="predicted"/>
<sequence>MTPRRKKHIQRVSGVLFFLYLAVLIYFLFFADEYGRTPSVEMRYNLVPFVEIRRFLVYRKILGFRAVFLNVYGNIIGLLPFGFFLPSMHRYFRRVYRTVSVSFLFSCGVELTQLVTRRGSCDVDDVILNTLGGLLGYLLFALSRRLARRTAPGQKDSGTPAEPG</sequence>
<keyword evidence="4" id="KW-1185">Reference proteome</keyword>
<feature type="transmembrane region" description="Helical" evidence="1">
    <location>
        <begin position="126"/>
        <end position="142"/>
    </location>
</feature>
<evidence type="ECO:0000313" key="3">
    <source>
        <dbReference type="EMBL" id="MSS14506.1"/>
    </source>
</evidence>
<dbReference type="InterPro" id="IPR053150">
    <property type="entry name" value="Teicoplanin_resist-assoc"/>
</dbReference>
<dbReference type="RefSeq" id="WP_154524366.1">
    <property type="nucleotide sequence ID" value="NZ_JAQYJL010000018.1"/>
</dbReference>
<dbReference type="Proteomes" id="UP000481852">
    <property type="component" value="Unassembled WGS sequence"/>
</dbReference>
<gene>
    <name evidence="3" type="ORF">FYJ35_05525</name>
</gene>
<evidence type="ECO:0000259" key="2">
    <source>
        <dbReference type="Pfam" id="PF04892"/>
    </source>
</evidence>